<organism evidence="1 2">
    <name type="scientific">Paracoccus solventivorans</name>
    <dbReference type="NCBI Taxonomy" id="53463"/>
    <lineage>
        <taxon>Bacteria</taxon>
        <taxon>Pseudomonadati</taxon>
        <taxon>Pseudomonadota</taxon>
        <taxon>Alphaproteobacteria</taxon>
        <taxon>Rhodobacterales</taxon>
        <taxon>Paracoccaceae</taxon>
        <taxon>Paracoccus</taxon>
    </lineage>
</organism>
<protein>
    <submittedName>
        <fullName evidence="1">Uncharacterized protein</fullName>
    </submittedName>
</protein>
<proteinExistence type="predicted"/>
<keyword evidence="2" id="KW-1185">Reference proteome</keyword>
<dbReference type="Proteomes" id="UP000184444">
    <property type="component" value="Unassembled WGS sequence"/>
</dbReference>
<evidence type="ECO:0000313" key="1">
    <source>
        <dbReference type="EMBL" id="SHM57510.1"/>
    </source>
</evidence>
<accession>A0A1M7JWQ0</accession>
<name>A0A1M7JWQ0_9RHOB</name>
<evidence type="ECO:0000313" key="2">
    <source>
        <dbReference type="Proteomes" id="UP000184444"/>
    </source>
</evidence>
<dbReference type="EMBL" id="FRCK01000014">
    <property type="protein sequence ID" value="SHM57510.1"/>
    <property type="molecule type" value="Genomic_DNA"/>
</dbReference>
<gene>
    <name evidence="1" type="ORF">SAMN05444389_11443</name>
</gene>
<dbReference type="AlphaFoldDB" id="A0A1M7JWQ0"/>
<reference evidence="2" key="1">
    <citation type="submission" date="2016-11" db="EMBL/GenBank/DDBJ databases">
        <authorList>
            <person name="Varghese N."/>
            <person name="Submissions S."/>
        </authorList>
    </citation>
    <scope>NUCLEOTIDE SEQUENCE [LARGE SCALE GENOMIC DNA]</scope>
    <source>
        <strain evidence="2">DSM 6637</strain>
    </source>
</reference>
<dbReference type="STRING" id="53463.SAMN05444389_11443"/>
<sequence>MIYEVRDEPDDLPIWRGAMARPLTLASQIP</sequence>